<keyword evidence="15" id="KW-1185">Reference proteome</keyword>
<evidence type="ECO:0000256" key="10">
    <source>
        <dbReference type="ARBA" id="ARBA00023157"/>
    </source>
</evidence>
<evidence type="ECO:0000313" key="15">
    <source>
        <dbReference type="Proteomes" id="UP000838763"/>
    </source>
</evidence>
<name>A0A9P1H7M6_9PEZI</name>
<dbReference type="InterPro" id="IPR032190">
    <property type="entry name" value="NPC1_N"/>
</dbReference>
<feature type="transmembrane region" description="Helical" evidence="12">
    <location>
        <begin position="1487"/>
        <end position="1512"/>
    </location>
</feature>
<feature type="transmembrane region" description="Helical" evidence="12">
    <location>
        <begin position="1569"/>
        <end position="1590"/>
    </location>
</feature>
<evidence type="ECO:0000256" key="5">
    <source>
        <dbReference type="ARBA" id="ARBA00022729"/>
    </source>
</evidence>
<comment type="subcellular location">
    <subcellularLocation>
        <location evidence="1">Endomembrane system</location>
        <topology evidence="1">Multi-pass membrane protein</topology>
    </subcellularLocation>
</comment>
<dbReference type="PANTHER" id="PTHR45727">
    <property type="entry name" value="NPC INTRACELLULAR CHOLESTEROL TRANSPORTER 1"/>
    <property type="match status" value="1"/>
</dbReference>
<evidence type="ECO:0000256" key="6">
    <source>
        <dbReference type="ARBA" id="ARBA00022989"/>
    </source>
</evidence>
<keyword evidence="10" id="KW-1015">Disulfide bond</keyword>
<dbReference type="InterPro" id="IPR023631">
    <property type="entry name" value="Amidase_dom"/>
</dbReference>
<dbReference type="Pfam" id="PF22314">
    <property type="entry name" value="NPC1_MLD"/>
    <property type="match status" value="1"/>
</dbReference>
<dbReference type="Pfam" id="PF01425">
    <property type="entry name" value="Amidase"/>
    <property type="match status" value="2"/>
</dbReference>
<keyword evidence="8" id="KW-0443">Lipid metabolism</keyword>
<feature type="transmembrane region" description="Helical" evidence="12">
    <location>
        <begin position="1457"/>
        <end position="1481"/>
    </location>
</feature>
<feature type="transmembrane region" description="Helical" evidence="12">
    <location>
        <begin position="1533"/>
        <end position="1563"/>
    </location>
</feature>
<keyword evidence="7" id="KW-0445">Lipid transport</keyword>
<protein>
    <recommendedName>
        <fullName evidence="13">SSD domain-containing protein</fullName>
    </recommendedName>
</protein>
<reference evidence="14" key="1">
    <citation type="submission" date="2022-11" db="EMBL/GenBank/DDBJ databases">
        <authorList>
            <person name="Scott C."/>
            <person name="Bruce N."/>
        </authorList>
    </citation>
    <scope>NUCLEOTIDE SEQUENCE</scope>
</reference>
<dbReference type="GO" id="GO:0016020">
    <property type="term" value="C:membrane"/>
    <property type="evidence" value="ECO:0007669"/>
    <property type="project" value="TreeGrafter"/>
</dbReference>
<evidence type="ECO:0000256" key="7">
    <source>
        <dbReference type="ARBA" id="ARBA00023055"/>
    </source>
</evidence>
<keyword evidence="5" id="KW-0732">Signal</keyword>
<dbReference type="GO" id="GO:0012505">
    <property type="term" value="C:endomembrane system"/>
    <property type="evidence" value="ECO:0007669"/>
    <property type="project" value="UniProtKB-SubCell"/>
</dbReference>
<feature type="transmembrane region" description="Helical" evidence="12">
    <location>
        <begin position="1111"/>
        <end position="1130"/>
    </location>
</feature>
<dbReference type="Proteomes" id="UP000838763">
    <property type="component" value="Unassembled WGS sequence"/>
</dbReference>
<evidence type="ECO:0000256" key="12">
    <source>
        <dbReference type="SAM" id="Phobius"/>
    </source>
</evidence>
<dbReference type="Gene3D" id="3.90.1300.10">
    <property type="entry name" value="Amidase signature (AS) domain"/>
    <property type="match status" value="2"/>
</dbReference>
<feature type="transmembrane region" description="Helical" evidence="12">
    <location>
        <begin position="767"/>
        <end position="787"/>
    </location>
</feature>
<evidence type="ECO:0000313" key="14">
    <source>
        <dbReference type="EMBL" id="CAI4217440.1"/>
    </source>
</evidence>
<keyword evidence="6 12" id="KW-1133">Transmembrane helix</keyword>
<evidence type="ECO:0000256" key="4">
    <source>
        <dbReference type="ARBA" id="ARBA00022692"/>
    </source>
</evidence>
<accession>A0A9P1H7M6</accession>
<sequence length="1591" mass="175031">MESSEWLRNYIWRNAGFGSLRDIRFQIEDYEPRYDPTVIPIISTELKETKTKRNDVEKAAPRGSRLSGYYSVADYHRLYLSGEISPVAVAKAILPLIRRDTDSPMQYSTAWFEVKAELVMKAARASAKRYKEGKPLGPMDGVPTAVKDEYEMDGYKTCLGSRNDYTATPSTDGASITSWCVKQLEDAGAIIFGKLSMHEFGLDTTGNNPIYGTPRNPFNDEYYTGGSSSGSGYARLCQAMIDRLVREHGYQTVPIKIPFTPQGQIAHAMTVLTDGATLLPETKNLTHANKILLALGRTTPSTDYLLAQKLRALLMKHLAYLWTKHPGMVIITPTTACAGWKIQTQSELENGLSDGDKTIRSMMYVWLANFCGLPALTVPAGYLAPEGSPDAGGVADEKIEGKVPVGLMGTGEWTQEHNLLQFGVDAEAVGADIRLRPPIWVDVVAKAREEMKMAEMPRLPAFVAAGALLLAGLGVAEPLTPKHEAGRCAIRGQCGSKSWFGKQLPCLDNGLAEDPEEDVRKQLVDLCGPKWNSGPICCTPEQISSLKSELSTVNQIVSSCPACKDNFFNLFCTFTCSPDQSLFLNVTATTIKAGKTMVAELDQLVSEEYRQGFYDSCKDVKFGASNANAMDFIGGGAKTPNDFLKFLGDEKAIGSPFQINFPTSYSQPDMAPRSMVPKKCNDDDPNFSLLLLSFAGTVAGRIFWRRHSRRRTERLRLLQDAAASDDEEDEGNLGHNGILYDQPQRYYRINTWCDKAFSKLGHAAARFPAITIVTSLTIVAILSVGWIRFDLERDPARLWVSPTSAAAEEKAFFDSNFGPFYLLSYDTIIWWMGVEEGIKKLQGPKLGATLDDVCLKPTGDACVVQSVSSYFSNEPSLVGKNTWKDDLRACAKSPVECRPEYGQPLEPTMILGGYDTDVAEAQAMTVTWVVNNAAEGSPEVMRAMDWEAALRDRLKAVQIEAKERGLRLSFSTEISLEEELNKSTNTDAKIVVISYLIMFFYASLALGSTTLSLRHLLRNPAVALVQSKFTLGVAGIVIVLMSITASIGLFSWAGLKATLIIAEVIPFIVLAVGVDNIFLIVHEFERVNVSHPDEMVEERIAKALGRMGPSILFSAITETVSFALGAFVGMPAVRNFAIYAAGAVLINAVLQVTMFISVLAMNQIRVEDNRADCIPCIQVKSARIQLGGGGANGHAGGRFYELTITGVFLGVFAASVALIPKVELGLDQRVAIPDDSYLIPYFNDLYDYFDAGPPVYFVTRESNLTDREHQQEVCGRYTTCQQMSLANILEGERKRSEVSYISSPTANWLDDFFLWLNPDLGDKCCVNGRRACFANRDPAWNITLSGMPEGDEFVHYLERFLKAPTNEDCPLGGEASYGQAVVVDSEKNTVIASQFRTSHSPLRSQDDFIKAYASARRISSDIKESTGIEVFPYSVFYIFFDQYASIVSSPRLCSGSFATAFAVTITVVMAVVDIIGAMAVFGVSLNAVSLVNLIICVGIAVEFCAHIARAFMFPSRTLMERAKNRFRGRDARAWTALVNVGSSVFSGITVTKLLGVCVLAFTRSKIFEIYYFRVWLALVIFAATHALIFCR</sequence>
<evidence type="ECO:0000256" key="3">
    <source>
        <dbReference type="ARBA" id="ARBA00022448"/>
    </source>
</evidence>
<evidence type="ECO:0000259" key="13">
    <source>
        <dbReference type="PROSITE" id="PS50156"/>
    </source>
</evidence>
<keyword evidence="9 12" id="KW-0472">Membrane</keyword>
<gene>
    <name evidence="14" type="ORF">PPNO1_LOCUS7051</name>
</gene>
<dbReference type="InterPro" id="IPR053958">
    <property type="entry name" value="HMGCR/SNAP/NPC1-like_SSD"/>
</dbReference>
<dbReference type="FunFam" id="1.20.1640.10:FF:000008">
    <property type="entry name" value="NPC intracellular cholesterol transporter 1"/>
    <property type="match status" value="1"/>
</dbReference>
<comment type="caution">
    <text evidence="14">The sequence shown here is derived from an EMBL/GenBank/DDBJ whole genome shotgun (WGS) entry which is preliminary data.</text>
</comment>
<dbReference type="SUPFAM" id="SSF82866">
    <property type="entry name" value="Multidrug efflux transporter AcrB transmembrane domain"/>
    <property type="match status" value="2"/>
</dbReference>
<dbReference type="FunFam" id="1.20.1640.10:FF:000029">
    <property type="entry name" value="Putative Patched sphingolipid transporter"/>
    <property type="match status" value="1"/>
</dbReference>
<dbReference type="Pfam" id="PF12349">
    <property type="entry name" value="Sterol-sensing"/>
    <property type="match status" value="1"/>
</dbReference>
<feature type="transmembrane region" description="Helical" evidence="12">
    <location>
        <begin position="1059"/>
        <end position="1081"/>
    </location>
</feature>
<dbReference type="GO" id="GO:0015918">
    <property type="term" value="P:sterol transport"/>
    <property type="evidence" value="ECO:0007669"/>
    <property type="project" value="TreeGrafter"/>
</dbReference>
<dbReference type="InterPro" id="IPR000731">
    <property type="entry name" value="SSD"/>
</dbReference>
<comment type="similarity">
    <text evidence="2">Belongs to the patched family.</text>
</comment>
<dbReference type="OrthoDB" id="6510177at2759"/>
<feature type="transmembrane region" description="Helical" evidence="12">
    <location>
        <begin position="1029"/>
        <end position="1053"/>
    </location>
</feature>
<evidence type="ECO:0000256" key="8">
    <source>
        <dbReference type="ARBA" id="ARBA00023098"/>
    </source>
</evidence>
<feature type="transmembrane region" description="Helical" evidence="12">
    <location>
        <begin position="992"/>
        <end position="1017"/>
    </location>
</feature>
<organism evidence="14 15">
    <name type="scientific">Parascedosporium putredinis</name>
    <dbReference type="NCBI Taxonomy" id="1442378"/>
    <lineage>
        <taxon>Eukaryota</taxon>
        <taxon>Fungi</taxon>
        <taxon>Dikarya</taxon>
        <taxon>Ascomycota</taxon>
        <taxon>Pezizomycotina</taxon>
        <taxon>Sordariomycetes</taxon>
        <taxon>Hypocreomycetidae</taxon>
        <taxon>Microascales</taxon>
        <taxon>Microascaceae</taxon>
        <taxon>Parascedosporium</taxon>
    </lineage>
</organism>
<dbReference type="Gene3D" id="1.20.1640.10">
    <property type="entry name" value="Multidrug efflux transporter AcrB transmembrane domain"/>
    <property type="match status" value="2"/>
</dbReference>
<keyword evidence="11" id="KW-0325">Glycoprotein</keyword>
<evidence type="ECO:0000256" key="2">
    <source>
        <dbReference type="ARBA" id="ARBA00005585"/>
    </source>
</evidence>
<dbReference type="GO" id="GO:0006629">
    <property type="term" value="P:lipid metabolic process"/>
    <property type="evidence" value="ECO:0007669"/>
    <property type="project" value="UniProtKB-KW"/>
</dbReference>
<dbReference type="InterPro" id="IPR036928">
    <property type="entry name" value="AS_sf"/>
</dbReference>
<evidence type="ECO:0000256" key="1">
    <source>
        <dbReference type="ARBA" id="ARBA00004127"/>
    </source>
</evidence>
<proteinExistence type="inferred from homology"/>
<dbReference type="Pfam" id="PF16414">
    <property type="entry name" value="NPC1_N"/>
    <property type="match status" value="1"/>
</dbReference>
<keyword evidence="4 12" id="KW-0812">Transmembrane</keyword>
<evidence type="ECO:0000256" key="11">
    <source>
        <dbReference type="ARBA" id="ARBA00023180"/>
    </source>
</evidence>
<dbReference type="PANTHER" id="PTHR45727:SF2">
    <property type="entry name" value="NPC INTRACELLULAR CHOLESTEROL TRANSPORTER 1"/>
    <property type="match status" value="1"/>
</dbReference>
<dbReference type="EMBL" id="CALLCH030000016">
    <property type="protein sequence ID" value="CAI4217440.1"/>
    <property type="molecule type" value="Genomic_DNA"/>
</dbReference>
<feature type="domain" description="SSD" evidence="13">
    <location>
        <begin position="987"/>
        <end position="1161"/>
    </location>
</feature>
<dbReference type="InterPro" id="IPR053956">
    <property type="entry name" value="NPC1_MLD"/>
</dbReference>
<evidence type="ECO:0000256" key="9">
    <source>
        <dbReference type="ARBA" id="ARBA00023136"/>
    </source>
</evidence>
<keyword evidence="3" id="KW-0813">Transport</keyword>
<dbReference type="GO" id="GO:0032934">
    <property type="term" value="F:sterol binding"/>
    <property type="evidence" value="ECO:0007669"/>
    <property type="project" value="TreeGrafter"/>
</dbReference>
<dbReference type="SUPFAM" id="SSF75304">
    <property type="entry name" value="Amidase signature (AS) enzymes"/>
    <property type="match status" value="1"/>
</dbReference>
<feature type="transmembrane region" description="Helical" evidence="12">
    <location>
        <begin position="1136"/>
        <end position="1160"/>
    </location>
</feature>
<dbReference type="PROSITE" id="PS50156">
    <property type="entry name" value="SSD"/>
    <property type="match status" value="1"/>
</dbReference>